<dbReference type="Proteomes" id="UP000624325">
    <property type="component" value="Unassembled WGS sequence"/>
</dbReference>
<dbReference type="PROSITE" id="PS50956">
    <property type="entry name" value="HTH_ASNC_2"/>
    <property type="match status" value="1"/>
</dbReference>
<dbReference type="RefSeq" id="WP_203703545.1">
    <property type="nucleotide sequence ID" value="NZ_BAAALU010000016.1"/>
</dbReference>
<organism evidence="5 6">
    <name type="scientific">Asanoa iriomotensis</name>
    <dbReference type="NCBI Taxonomy" id="234613"/>
    <lineage>
        <taxon>Bacteria</taxon>
        <taxon>Bacillati</taxon>
        <taxon>Actinomycetota</taxon>
        <taxon>Actinomycetes</taxon>
        <taxon>Micromonosporales</taxon>
        <taxon>Micromonosporaceae</taxon>
        <taxon>Asanoa</taxon>
    </lineage>
</organism>
<dbReference type="Pfam" id="PF01037">
    <property type="entry name" value="AsnC_trans_reg"/>
    <property type="match status" value="1"/>
</dbReference>
<dbReference type="Pfam" id="PF13412">
    <property type="entry name" value="HTH_24"/>
    <property type="match status" value="1"/>
</dbReference>
<dbReference type="InterPro" id="IPR019885">
    <property type="entry name" value="Tscrpt_reg_HTH_AsnC-type_CS"/>
</dbReference>
<keyword evidence="1" id="KW-0805">Transcription regulation</keyword>
<evidence type="ECO:0000313" key="6">
    <source>
        <dbReference type="Proteomes" id="UP000624325"/>
    </source>
</evidence>
<keyword evidence="2" id="KW-0238">DNA-binding</keyword>
<dbReference type="InterPro" id="IPR011008">
    <property type="entry name" value="Dimeric_a/b-barrel"/>
</dbReference>
<dbReference type="InterPro" id="IPR036390">
    <property type="entry name" value="WH_DNA-bd_sf"/>
</dbReference>
<keyword evidence="3" id="KW-0804">Transcription</keyword>
<comment type="caution">
    <text evidence="5">The sequence shown here is derived from an EMBL/GenBank/DDBJ whole genome shotgun (WGS) entry which is preliminary data.</text>
</comment>
<name>A0ABQ4C3M8_9ACTN</name>
<accession>A0ABQ4C3M8</accession>
<dbReference type="SMART" id="SM00344">
    <property type="entry name" value="HTH_ASNC"/>
    <property type="match status" value="1"/>
</dbReference>
<dbReference type="PRINTS" id="PR00033">
    <property type="entry name" value="HTHASNC"/>
</dbReference>
<evidence type="ECO:0000259" key="4">
    <source>
        <dbReference type="PROSITE" id="PS50956"/>
    </source>
</evidence>
<keyword evidence="6" id="KW-1185">Reference proteome</keyword>
<protein>
    <submittedName>
        <fullName evidence="5">AsnC family transcriptional regulator</fullName>
    </submittedName>
</protein>
<evidence type="ECO:0000256" key="1">
    <source>
        <dbReference type="ARBA" id="ARBA00023015"/>
    </source>
</evidence>
<gene>
    <name evidence="5" type="ORF">Air01nite_34750</name>
</gene>
<dbReference type="PROSITE" id="PS00519">
    <property type="entry name" value="HTH_ASNC_1"/>
    <property type="match status" value="1"/>
</dbReference>
<dbReference type="SUPFAM" id="SSF46785">
    <property type="entry name" value="Winged helix' DNA-binding domain"/>
    <property type="match status" value="1"/>
</dbReference>
<dbReference type="InterPro" id="IPR000485">
    <property type="entry name" value="AsnC-type_HTH_dom"/>
</dbReference>
<proteinExistence type="predicted"/>
<evidence type="ECO:0000256" key="3">
    <source>
        <dbReference type="ARBA" id="ARBA00023163"/>
    </source>
</evidence>
<feature type="domain" description="HTH asnC-type" evidence="4">
    <location>
        <begin position="1"/>
        <end position="62"/>
    </location>
</feature>
<reference evidence="5 6" key="1">
    <citation type="submission" date="2021-01" db="EMBL/GenBank/DDBJ databases">
        <title>Whole genome shotgun sequence of Asanoa iriomotensis NBRC 100142.</title>
        <authorList>
            <person name="Komaki H."/>
            <person name="Tamura T."/>
        </authorList>
    </citation>
    <scope>NUCLEOTIDE SEQUENCE [LARGE SCALE GENOMIC DNA]</scope>
    <source>
        <strain evidence="5 6">NBRC 100142</strain>
    </source>
</reference>
<dbReference type="PANTHER" id="PTHR30154">
    <property type="entry name" value="LEUCINE-RESPONSIVE REGULATORY PROTEIN"/>
    <property type="match status" value="1"/>
</dbReference>
<dbReference type="Gene3D" id="3.30.70.920">
    <property type="match status" value="1"/>
</dbReference>
<dbReference type="InterPro" id="IPR036388">
    <property type="entry name" value="WH-like_DNA-bd_sf"/>
</dbReference>
<sequence length="153" mass="16946">MDAIDRKILALLQMDGRLTVTELATRVGLSVSPCHRRLRELERTGVIRGYRALVDPTAVGLTFQALVFVTMRQEDRATLLGFEAAVAAVPQVVQAQRLFGDPDYLLRVVTADLAAYQRLEDDVLSALPGVQRLNSTLVMKQVVDDRPLPHPRG</sequence>
<dbReference type="InterPro" id="IPR019888">
    <property type="entry name" value="Tscrpt_reg_AsnC-like"/>
</dbReference>
<dbReference type="InterPro" id="IPR019887">
    <property type="entry name" value="Tscrpt_reg_AsnC/Lrp_C"/>
</dbReference>
<evidence type="ECO:0000256" key="2">
    <source>
        <dbReference type="ARBA" id="ARBA00023125"/>
    </source>
</evidence>
<dbReference type="EMBL" id="BONC01000022">
    <property type="protein sequence ID" value="GIF57380.1"/>
    <property type="molecule type" value="Genomic_DNA"/>
</dbReference>
<dbReference type="Gene3D" id="1.10.10.10">
    <property type="entry name" value="Winged helix-like DNA-binding domain superfamily/Winged helix DNA-binding domain"/>
    <property type="match status" value="1"/>
</dbReference>
<dbReference type="SUPFAM" id="SSF54909">
    <property type="entry name" value="Dimeric alpha+beta barrel"/>
    <property type="match status" value="1"/>
</dbReference>
<dbReference type="InterPro" id="IPR011991">
    <property type="entry name" value="ArsR-like_HTH"/>
</dbReference>
<dbReference type="CDD" id="cd00090">
    <property type="entry name" value="HTH_ARSR"/>
    <property type="match status" value="1"/>
</dbReference>
<evidence type="ECO:0000313" key="5">
    <source>
        <dbReference type="EMBL" id="GIF57380.1"/>
    </source>
</evidence>
<dbReference type="PANTHER" id="PTHR30154:SF34">
    <property type="entry name" value="TRANSCRIPTIONAL REGULATOR AZLB"/>
    <property type="match status" value="1"/>
</dbReference>